<dbReference type="AlphaFoldDB" id="A0A1X1JXA5"/>
<keyword evidence="3" id="KW-0813">Transport</keyword>
<dbReference type="SMART" id="SM00382">
    <property type="entry name" value="AAA"/>
    <property type="match status" value="1"/>
</dbReference>
<keyword evidence="6" id="KW-0067">ATP-binding</keyword>
<keyword evidence="8 9" id="KW-0472">Membrane</keyword>
<evidence type="ECO:0000256" key="7">
    <source>
        <dbReference type="ARBA" id="ARBA00022989"/>
    </source>
</evidence>
<keyword evidence="5" id="KW-0547">Nucleotide-binding</keyword>
<dbReference type="GO" id="GO:0140359">
    <property type="term" value="F:ABC-type transporter activity"/>
    <property type="evidence" value="ECO:0007669"/>
    <property type="project" value="InterPro"/>
</dbReference>
<dbReference type="GO" id="GO:0005524">
    <property type="term" value="F:ATP binding"/>
    <property type="evidence" value="ECO:0007669"/>
    <property type="project" value="UniProtKB-KW"/>
</dbReference>
<dbReference type="InterPro" id="IPR050095">
    <property type="entry name" value="ECF_ABC_transporter_ATP-bd"/>
</dbReference>
<feature type="domain" description="ABC transmembrane type-1" evidence="10">
    <location>
        <begin position="18"/>
        <end position="295"/>
    </location>
</feature>
<protein>
    <recommendedName>
        <fullName evidence="10">ABC transmembrane type-1 domain-containing protein</fullName>
    </recommendedName>
</protein>
<dbReference type="PANTHER" id="PTHR43553:SF24">
    <property type="entry name" value="ENERGY-COUPLING FACTOR TRANSPORTER ATP-BINDING PROTEIN ECFA1"/>
    <property type="match status" value="1"/>
</dbReference>
<evidence type="ECO:0000256" key="5">
    <source>
        <dbReference type="ARBA" id="ARBA00022741"/>
    </source>
</evidence>
<name>A0A1X1JXA5_STRMT</name>
<reference evidence="11 12" key="1">
    <citation type="journal article" date="2016" name="Eur. J. Clin. Microbiol. Infect. Dis.">
        <title>Whole genome sequencing as a tool for phylogenetic analysis of clinical strains of Mitis group streptococci.</title>
        <authorList>
            <person name="Rasmussen L.H."/>
            <person name="Dargis R."/>
            <person name="Hojholt K."/>
            <person name="Christensen J.J."/>
            <person name="Skovgaard O."/>
            <person name="Justesen U.S."/>
            <person name="Rosenvinge F.S."/>
            <person name="Moser C."/>
            <person name="Lukjancenko O."/>
            <person name="Rasmussen S."/>
            <person name="Nielsen X.C."/>
        </authorList>
    </citation>
    <scope>NUCLEOTIDE SEQUENCE [LARGE SCALE GENOMIC DNA]</scope>
    <source>
        <strain evidence="11 12">RH_50275_09</strain>
    </source>
</reference>
<evidence type="ECO:0000256" key="3">
    <source>
        <dbReference type="ARBA" id="ARBA00022448"/>
    </source>
</evidence>
<proteinExistence type="inferred from homology"/>
<dbReference type="Pfam" id="PF00664">
    <property type="entry name" value="ABC_membrane"/>
    <property type="match status" value="1"/>
</dbReference>
<feature type="transmembrane region" description="Helical" evidence="9">
    <location>
        <begin position="20"/>
        <end position="40"/>
    </location>
</feature>
<evidence type="ECO:0000256" key="6">
    <source>
        <dbReference type="ARBA" id="ARBA00022840"/>
    </source>
</evidence>
<feature type="transmembrane region" description="Helical" evidence="9">
    <location>
        <begin position="238"/>
        <end position="257"/>
    </location>
</feature>
<dbReference type="Gene3D" id="1.20.1560.10">
    <property type="entry name" value="ABC transporter type 1, transmembrane domain"/>
    <property type="match status" value="1"/>
</dbReference>
<dbReference type="InterPro" id="IPR027417">
    <property type="entry name" value="P-loop_NTPase"/>
</dbReference>
<dbReference type="PANTHER" id="PTHR43553">
    <property type="entry name" value="HEAVY METAL TRANSPORTER"/>
    <property type="match status" value="1"/>
</dbReference>
<evidence type="ECO:0000256" key="2">
    <source>
        <dbReference type="ARBA" id="ARBA00005417"/>
    </source>
</evidence>
<evidence type="ECO:0000313" key="11">
    <source>
        <dbReference type="EMBL" id="ORO91836.1"/>
    </source>
</evidence>
<dbReference type="GO" id="GO:0016887">
    <property type="term" value="F:ATP hydrolysis activity"/>
    <property type="evidence" value="ECO:0007669"/>
    <property type="project" value="InterPro"/>
</dbReference>
<keyword evidence="7 9" id="KW-1133">Transmembrane helix</keyword>
<dbReference type="Proteomes" id="UP000193929">
    <property type="component" value="Unassembled WGS sequence"/>
</dbReference>
<comment type="caution">
    <text evidence="11">The sequence shown here is derived from an EMBL/GenBank/DDBJ whole genome shotgun (WGS) entry which is preliminary data.</text>
</comment>
<feature type="transmembrane region" description="Helical" evidence="9">
    <location>
        <begin position="52"/>
        <end position="71"/>
    </location>
</feature>
<dbReference type="Pfam" id="PF00005">
    <property type="entry name" value="ABC_tran"/>
    <property type="match status" value="1"/>
</dbReference>
<dbReference type="InterPro" id="IPR003439">
    <property type="entry name" value="ABC_transporter-like_ATP-bd"/>
</dbReference>
<feature type="transmembrane region" description="Helical" evidence="9">
    <location>
        <begin position="135"/>
        <end position="167"/>
    </location>
</feature>
<dbReference type="SUPFAM" id="SSF52540">
    <property type="entry name" value="P-loop containing nucleoside triphosphate hydrolases"/>
    <property type="match status" value="1"/>
</dbReference>
<dbReference type="EMBL" id="NCVF01000026">
    <property type="protein sequence ID" value="ORO91836.1"/>
    <property type="molecule type" value="Genomic_DNA"/>
</dbReference>
<dbReference type="SUPFAM" id="SSF90123">
    <property type="entry name" value="ABC transporter transmembrane region"/>
    <property type="match status" value="1"/>
</dbReference>
<comment type="similarity">
    <text evidence="2">Belongs to the ABC transporter superfamily.</text>
</comment>
<dbReference type="InterPro" id="IPR036640">
    <property type="entry name" value="ABC1_TM_sf"/>
</dbReference>
<dbReference type="PROSITE" id="PS50929">
    <property type="entry name" value="ABC_TM1F"/>
    <property type="match status" value="1"/>
</dbReference>
<accession>A0A1X1JXA5</accession>
<sequence>MQMKRLLSYNNKVLFLKSFILNTLVTIPTVAIPYISKLFIDHILSQKVHAMIVYGVLYVGISLFIQVLYYFCDVLQGESESYVWQNICQKTAENIQLYDMVETELSEATITQELGQTYELLKRFFNEYPVALLLYLIRALVIIGILWSISPTIAVMIGILIPVFIFISQKYSGRLSKLGSDTVNCMKDIRDYLVDSYKLMPSMRFSAHSSLIDFSPLVKKYISCKNKEVRMTSLFENFLSYAFLNFMIMMTTIISGYQTYKGWITIGDLMAIQLYISQFWTPIEYFLDVYKEYSGSKKIIENFINFLEPVQISYESIPILEIVLEKYVSLGRDGEELHEPLTTRLEKGHIYRIVGENGVGKTRLILAIVGYSMNYHGEIYLPNYRKNSNFSYCPAEPIASRFYKNELSQGASMGQLKLLQLQEAVAVEKDVYIFDEPSNFLDSQNKKKVVQILSDLLAKQKLVILISHDDDLVDFPTEVITLQSCDSE</sequence>
<evidence type="ECO:0000256" key="9">
    <source>
        <dbReference type="SAM" id="Phobius"/>
    </source>
</evidence>
<comment type="subcellular location">
    <subcellularLocation>
        <location evidence="1">Cell membrane</location>
        <topology evidence="1">Multi-pass membrane protein</topology>
    </subcellularLocation>
</comment>
<evidence type="ECO:0000256" key="4">
    <source>
        <dbReference type="ARBA" id="ARBA00022692"/>
    </source>
</evidence>
<dbReference type="CDD" id="cd00267">
    <property type="entry name" value="ABC_ATPase"/>
    <property type="match status" value="1"/>
</dbReference>
<evidence type="ECO:0000313" key="12">
    <source>
        <dbReference type="Proteomes" id="UP000193929"/>
    </source>
</evidence>
<dbReference type="GO" id="GO:0043190">
    <property type="term" value="C:ATP-binding cassette (ABC) transporter complex"/>
    <property type="evidence" value="ECO:0007669"/>
    <property type="project" value="TreeGrafter"/>
</dbReference>
<dbReference type="InterPro" id="IPR011527">
    <property type="entry name" value="ABC1_TM_dom"/>
</dbReference>
<dbReference type="InterPro" id="IPR003593">
    <property type="entry name" value="AAA+_ATPase"/>
</dbReference>
<organism evidence="11 12">
    <name type="scientific">Streptococcus mitis</name>
    <dbReference type="NCBI Taxonomy" id="28037"/>
    <lineage>
        <taxon>Bacteria</taxon>
        <taxon>Bacillati</taxon>
        <taxon>Bacillota</taxon>
        <taxon>Bacilli</taxon>
        <taxon>Lactobacillales</taxon>
        <taxon>Streptococcaceae</taxon>
        <taxon>Streptococcus</taxon>
        <taxon>Streptococcus mitis group</taxon>
    </lineage>
</organism>
<evidence type="ECO:0000259" key="10">
    <source>
        <dbReference type="PROSITE" id="PS50929"/>
    </source>
</evidence>
<keyword evidence="4 9" id="KW-0812">Transmembrane</keyword>
<evidence type="ECO:0000256" key="1">
    <source>
        <dbReference type="ARBA" id="ARBA00004651"/>
    </source>
</evidence>
<dbReference type="Gene3D" id="3.40.50.300">
    <property type="entry name" value="P-loop containing nucleotide triphosphate hydrolases"/>
    <property type="match status" value="2"/>
</dbReference>
<evidence type="ECO:0000256" key="8">
    <source>
        <dbReference type="ARBA" id="ARBA00023136"/>
    </source>
</evidence>
<gene>
    <name evidence="11" type="ORF">B7700_10465</name>
</gene>